<feature type="region of interest" description="Disordered" evidence="2">
    <location>
        <begin position="212"/>
        <end position="288"/>
    </location>
</feature>
<dbReference type="AlphaFoldDB" id="A0A1Q9F101"/>
<dbReference type="Proteomes" id="UP000186817">
    <property type="component" value="Unassembled WGS sequence"/>
</dbReference>
<evidence type="ECO:0000256" key="2">
    <source>
        <dbReference type="SAM" id="MobiDB-lite"/>
    </source>
</evidence>
<dbReference type="EMBL" id="LSRX01000029">
    <property type="protein sequence ID" value="OLQ13394.1"/>
    <property type="molecule type" value="Genomic_DNA"/>
</dbReference>
<sequence length="288" mass="31362">MSDPAANPGQVADAGPARQNEIAETLRKLRKLVIFSGDELTEGLSLYINSASLLEELEARVEDAKLYLQGQERTARSSGQRQWLARGVSPERAFEMRAARATSWNEFTQEEVDAMPPSMRHAVTTRLATRAAAAAKAKARAEAEEIAREVSRRKKAEHDAKVVEAAMEDIKKQAAKKKLEVLAAIEEDTNAELLRYEKQLKAAKEESLKMAWADAQPATSDAASSRDTPAASSNQDASSGSRQARKAEAAQEAAIPRHFFVPAAAREATRQRTESRGTSVHAAAQPLS</sequence>
<comment type="caution">
    <text evidence="3">The sequence shown here is derived from an EMBL/GenBank/DDBJ whole genome shotgun (WGS) entry which is preliminary data.</text>
</comment>
<evidence type="ECO:0000256" key="1">
    <source>
        <dbReference type="SAM" id="Coils"/>
    </source>
</evidence>
<dbReference type="OrthoDB" id="10369924at2759"/>
<keyword evidence="4" id="KW-1185">Reference proteome</keyword>
<keyword evidence="1" id="KW-0175">Coiled coil</keyword>
<evidence type="ECO:0000313" key="4">
    <source>
        <dbReference type="Proteomes" id="UP000186817"/>
    </source>
</evidence>
<protein>
    <submittedName>
        <fullName evidence="3">Uncharacterized protein</fullName>
    </submittedName>
</protein>
<feature type="coiled-coil region" evidence="1">
    <location>
        <begin position="153"/>
        <end position="206"/>
    </location>
</feature>
<proteinExistence type="predicted"/>
<accession>A0A1Q9F101</accession>
<name>A0A1Q9F101_SYMMI</name>
<organism evidence="3 4">
    <name type="scientific">Symbiodinium microadriaticum</name>
    <name type="common">Dinoflagellate</name>
    <name type="synonym">Zooxanthella microadriatica</name>
    <dbReference type="NCBI Taxonomy" id="2951"/>
    <lineage>
        <taxon>Eukaryota</taxon>
        <taxon>Sar</taxon>
        <taxon>Alveolata</taxon>
        <taxon>Dinophyceae</taxon>
        <taxon>Suessiales</taxon>
        <taxon>Symbiodiniaceae</taxon>
        <taxon>Symbiodinium</taxon>
    </lineage>
</organism>
<gene>
    <name evidence="3" type="ORF">AK812_SmicGene2647</name>
</gene>
<evidence type="ECO:0000313" key="3">
    <source>
        <dbReference type="EMBL" id="OLQ13394.1"/>
    </source>
</evidence>
<reference evidence="3 4" key="1">
    <citation type="submission" date="2016-02" db="EMBL/GenBank/DDBJ databases">
        <title>Genome analysis of coral dinoflagellate symbionts highlights evolutionary adaptations to a symbiotic lifestyle.</title>
        <authorList>
            <person name="Aranda M."/>
            <person name="Li Y."/>
            <person name="Liew Y.J."/>
            <person name="Baumgarten S."/>
            <person name="Simakov O."/>
            <person name="Wilson M."/>
            <person name="Piel J."/>
            <person name="Ashoor H."/>
            <person name="Bougouffa S."/>
            <person name="Bajic V.B."/>
            <person name="Ryu T."/>
            <person name="Ravasi T."/>
            <person name="Bayer T."/>
            <person name="Micklem G."/>
            <person name="Kim H."/>
            <person name="Bhak J."/>
            <person name="Lajeunesse T.C."/>
            <person name="Voolstra C.R."/>
        </authorList>
    </citation>
    <scope>NUCLEOTIDE SEQUENCE [LARGE SCALE GENOMIC DNA]</scope>
    <source>
        <strain evidence="3 4">CCMP2467</strain>
    </source>
</reference>
<feature type="compositionally biased region" description="Polar residues" evidence="2">
    <location>
        <begin position="217"/>
        <end position="241"/>
    </location>
</feature>